<dbReference type="AlphaFoldDB" id="A0A0A0EIW4"/>
<reference evidence="2 3" key="1">
    <citation type="submission" date="2013-08" db="EMBL/GenBank/DDBJ databases">
        <title>Genome sequencing of Lysobacter.</title>
        <authorList>
            <person name="Zhang S."/>
            <person name="Wang G."/>
        </authorList>
    </citation>
    <scope>NUCLEOTIDE SEQUENCE [LARGE SCALE GENOMIC DNA]</scope>
    <source>
        <strain evidence="2 3">Ko07</strain>
    </source>
</reference>
<gene>
    <name evidence="2" type="ORF">N792_02555</name>
</gene>
<dbReference type="OrthoDB" id="5294247at2"/>
<protein>
    <submittedName>
        <fullName evidence="2">Cell shape determination protein CcmA</fullName>
    </submittedName>
</protein>
<name>A0A0A0EIW4_9GAMM</name>
<dbReference type="PANTHER" id="PTHR35024:SF4">
    <property type="entry name" value="POLYMER-FORMING CYTOSKELETAL PROTEIN"/>
    <property type="match status" value="1"/>
</dbReference>
<evidence type="ECO:0000313" key="2">
    <source>
        <dbReference type="EMBL" id="KGM50866.1"/>
    </source>
</evidence>
<dbReference type="EMBL" id="AVPS01000010">
    <property type="protein sequence ID" value="KGM50866.1"/>
    <property type="molecule type" value="Genomic_DNA"/>
</dbReference>
<dbReference type="RefSeq" id="WP_036195632.1">
    <property type="nucleotide sequence ID" value="NZ_AVPS01000010.1"/>
</dbReference>
<proteinExistence type="inferred from homology"/>
<dbReference type="InterPro" id="IPR007607">
    <property type="entry name" value="BacA/B"/>
</dbReference>
<comment type="similarity">
    <text evidence="1">Belongs to the bactofilin family.</text>
</comment>
<organism evidence="2 3">
    <name type="scientific">Lysobacter concretionis Ko07 = DSM 16239</name>
    <dbReference type="NCBI Taxonomy" id="1122185"/>
    <lineage>
        <taxon>Bacteria</taxon>
        <taxon>Pseudomonadati</taxon>
        <taxon>Pseudomonadota</taxon>
        <taxon>Gammaproteobacteria</taxon>
        <taxon>Lysobacterales</taxon>
        <taxon>Lysobacteraceae</taxon>
        <taxon>Novilysobacter</taxon>
    </lineage>
</organism>
<dbReference type="Pfam" id="PF04519">
    <property type="entry name" value="Bactofilin"/>
    <property type="match status" value="1"/>
</dbReference>
<dbReference type="PANTHER" id="PTHR35024">
    <property type="entry name" value="HYPOTHETICAL CYTOSOLIC PROTEIN"/>
    <property type="match status" value="1"/>
</dbReference>
<evidence type="ECO:0000256" key="1">
    <source>
        <dbReference type="ARBA" id="ARBA00044755"/>
    </source>
</evidence>
<keyword evidence="3" id="KW-1185">Reference proteome</keyword>
<accession>A0A0A0EIW4</accession>
<dbReference type="Proteomes" id="UP000030017">
    <property type="component" value="Unassembled WGS sequence"/>
</dbReference>
<dbReference type="eggNOG" id="COG1664">
    <property type="taxonomic scope" value="Bacteria"/>
</dbReference>
<sequence length="143" mass="15046">MLSKKKTSLPASQIDTLIGPQVVIRGDFHFSGGLYVEGRVIGKLIAEEGQKAMLTLADNGSIEGEVRAPVMVINGRVDGDIHSSERIELGAKARVEGNVYYKVVQMTAGSVLTGRLLHVEAAEARIAELSEAEGIAGFAVAAG</sequence>
<evidence type="ECO:0000313" key="3">
    <source>
        <dbReference type="Proteomes" id="UP000030017"/>
    </source>
</evidence>
<comment type="caution">
    <text evidence="2">The sequence shown here is derived from an EMBL/GenBank/DDBJ whole genome shotgun (WGS) entry which is preliminary data.</text>
</comment>
<dbReference type="STRING" id="1122185.N792_02555"/>